<evidence type="ECO:0000313" key="2">
    <source>
        <dbReference type="Proteomes" id="UP001456524"/>
    </source>
</evidence>
<dbReference type="Proteomes" id="UP001456524">
    <property type="component" value="Unassembled WGS sequence"/>
</dbReference>
<dbReference type="EMBL" id="JBBWUH010000002">
    <property type="protein sequence ID" value="KAK8176100.1"/>
    <property type="molecule type" value="Genomic_DNA"/>
</dbReference>
<sequence length="217" mass="23791">MPPVWGSSDGSIRRVRVKPPVADSWLLAGLHSHCTHTFRIERERRLKENGSATACSTRARVWCEVFTCLPKVLAQHLPDRRADGQPASQPDKSPPHRRAVSVRLRRCVSCRSRLDAGWSEAALREGGSALASLCLVVCVYSARAAGSLREGWLAGWPDGDVGVIQATNRTTHCVAEITSQLLLLLLFSILSLYCSALLCSTPQKESESTQGNARLKY</sequence>
<keyword evidence="2" id="KW-1185">Reference proteome</keyword>
<evidence type="ECO:0000313" key="1">
    <source>
        <dbReference type="EMBL" id="KAK8176100.1"/>
    </source>
</evidence>
<proteinExistence type="predicted"/>
<reference evidence="1 2" key="1">
    <citation type="journal article" date="2022" name="G3 (Bethesda)">
        <title>Enemy or ally: a genomic approach to elucidate the lifestyle of Phyllosticta citrichinaensis.</title>
        <authorList>
            <person name="Buijs V.A."/>
            <person name="Groenewald J.Z."/>
            <person name="Haridas S."/>
            <person name="LaButti K.M."/>
            <person name="Lipzen A."/>
            <person name="Martin F.M."/>
            <person name="Barry K."/>
            <person name="Grigoriev I.V."/>
            <person name="Crous P.W."/>
            <person name="Seidl M.F."/>
        </authorList>
    </citation>
    <scope>NUCLEOTIDE SEQUENCE [LARGE SCALE GENOMIC DNA]</scope>
    <source>
        <strain evidence="1 2">CBS 129764</strain>
    </source>
</reference>
<organism evidence="1 2">
    <name type="scientific">Phyllosticta citrichinensis</name>
    <dbReference type="NCBI Taxonomy" id="1130410"/>
    <lineage>
        <taxon>Eukaryota</taxon>
        <taxon>Fungi</taxon>
        <taxon>Dikarya</taxon>
        <taxon>Ascomycota</taxon>
        <taxon>Pezizomycotina</taxon>
        <taxon>Dothideomycetes</taxon>
        <taxon>Dothideomycetes incertae sedis</taxon>
        <taxon>Botryosphaeriales</taxon>
        <taxon>Phyllostictaceae</taxon>
        <taxon>Phyllosticta</taxon>
    </lineage>
</organism>
<comment type="caution">
    <text evidence="1">The sequence shown here is derived from an EMBL/GenBank/DDBJ whole genome shotgun (WGS) entry which is preliminary data.</text>
</comment>
<name>A0ABR1Y4K2_9PEZI</name>
<accession>A0ABR1Y4K2</accession>
<protein>
    <submittedName>
        <fullName evidence="1">Uncharacterized protein</fullName>
    </submittedName>
</protein>
<gene>
    <name evidence="1" type="ORF">IWX90DRAFT_131814</name>
</gene>